<feature type="domain" description="RRM" evidence="5">
    <location>
        <begin position="6"/>
        <end position="91"/>
    </location>
</feature>
<dbReference type="GO" id="GO:0000785">
    <property type="term" value="C:chromatin"/>
    <property type="evidence" value="ECO:0007669"/>
    <property type="project" value="TreeGrafter"/>
</dbReference>
<sequence length="230" mass="25760">MTQSSQTIFIANLPYSVDGKALADAFEKFGEIVQSRVISTFYRGKKVSRGFGFIDFKTAEGYNGAINNKEDITLQGNNGVPRKVNVLPARPPVPHPKDTIFLGNLEESTTEEDIRAAFSAYKVTEVRLPQARNPNQTKKYFAFVKFETEEIRVQVSETKTVTIKGKEITIRIARPPRQNFRGYRGRNGRGRGRFGRGRGRGGFRGRGRRGGRRAIRENKPQGQAPAPQGQ</sequence>
<feature type="domain" description="RRM" evidence="5">
    <location>
        <begin position="98"/>
        <end position="175"/>
    </location>
</feature>
<dbReference type="Gene3D" id="3.30.70.330">
    <property type="match status" value="2"/>
</dbReference>
<dbReference type="Proteomes" id="UP000179807">
    <property type="component" value="Unassembled WGS sequence"/>
</dbReference>
<dbReference type="PANTHER" id="PTHR48033:SF10">
    <property type="entry name" value="RNA-BINDING PROTEIN SQUID"/>
    <property type="match status" value="1"/>
</dbReference>
<evidence type="ECO:0000256" key="3">
    <source>
        <dbReference type="PROSITE-ProRule" id="PRU00176"/>
    </source>
</evidence>
<organism evidence="6 7">
    <name type="scientific">Tritrichomonas foetus</name>
    <dbReference type="NCBI Taxonomy" id="1144522"/>
    <lineage>
        <taxon>Eukaryota</taxon>
        <taxon>Metamonada</taxon>
        <taxon>Parabasalia</taxon>
        <taxon>Tritrichomonadida</taxon>
        <taxon>Tritrichomonadidae</taxon>
        <taxon>Tritrichomonas</taxon>
    </lineage>
</organism>
<dbReference type="CDD" id="cd00590">
    <property type="entry name" value="RRM_SF"/>
    <property type="match status" value="1"/>
</dbReference>
<protein>
    <submittedName>
        <fullName evidence="6">RNA-binding protein</fullName>
    </submittedName>
</protein>
<dbReference type="GO" id="GO:0003723">
    <property type="term" value="F:RNA binding"/>
    <property type="evidence" value="ECO:0007669"/>
    <property type="project" value="UniProtKB-UniRule"/>
</dbReference>
<dbReference type="GO" id="GO:0010468">
    <property type="term" value="P:regulation of gene expression"/>
    <property type="evidence" value="ECO:0007669"/>
    <property type="project" value="TreeGrafter"/>
</dbReference>
<feature type="region of interest" description="Disordered" evidence="4">
    <location>
        <begin position="178"/>
        <end position="230"/>
    </location>
</feature>
<dbReference type="VEuPathDB" id="TrichDB:TRFO_07337"/>
<evidence type="ECO:0000256" key="4">
    <source>
        <dbReference type="SAM" id="MobiDB-lite"/>
    </source>
</evidence>
<dbReference type="InterPro" id="IPR035979">
    <property type="entry name" value="RBD_domain_sf"/>
</dbReference>
<gene>
    <name evidence="6" type="ORF">TRFO_07337</name>
</gene>
<evidence type="ECO:0000256" key="2">
    <source>
        <dbReference type="ARBA" id="ARBA00023242"/>
    </source>
</evidence>
<dbReference type="PROSITE" id="PS50102">
    <property type="entry name" value="RRM"/>
    <property type="match status" value="2"/>
</dbReference>
<dbReference type="OrthoDB" id="439808at2759"/>
<accession>A0A1J4JTN3</accession>
<dbReference type="SMART" id="SM00360">
    <property type="entry name" value="RRM"/>
    <property type="match status" value="2"/>
</dbReference>
<dbReference type="AlphaFoldDB" id="A0A1J4JTN3"/>
<dbReference type="RefSeq" id="XP_068354928.1">
    <property type="nucleotide sequence ID" value="XM_068493618.1"/>
</dbReference>
<comment type="subcellular location">
    <subcellularLocation>
        <location evidence="1">Nucleus</location>
    </subcellularLocation>
</comment>
<dbReference type="InterPro" id="IPR012677">
    <property type="entry name" value="Nucleotide-bd_a/b_plait_sf"/>
</dbReference>
<dbReference type="PANTHER" id="PTHR48033">
    <property type="entry name" value="RNA-BINDING (RRM/RBD/RNP MOTIFS) FAMILY PROTEIN"/>
    <property type="match status" value="1"/>
</dbReference>
<name>A0A1J4JTN3_9EUKA</name>
<evidence type="ECO:0000313" key="6">
    <source>
        <dbReference type="EMBL" id="OHT01792.1"/>
    </source>
</evidence>
<dbReference type="Pfam" id="PF00076">
    <property type="entry name" value="RRM_1"/>
    <property type="match status" value="2"/>
</dbReference>
<keyword evidence="3" id="KW-0694">RNA-binding</keyword>
<feature type="compositionally biased region" description="Low complexity" evidence="4">
    <location>
        <begin position="220"/>
        <end position="230"/>
    </location>
</feature>
<dbReference type="GO" id="GO:0005654">
    <property type="term" value="C:nucleoplasm"/>
    <property type="evidence" value="ECO:0007669"/>
    <property type="project" value="TreeGrafter"/>
</dbReference>
<keyword evidence="7" id="KW-1185">Reference proteome</keyword>
<dbReference type="GeneID" id="94828322"/>
<dbReference type="InterPro" id="IPR000504">
    <property type="entry name" value="RRM_dom"/>
</dbReference>
<comment type="caution">
    <text evidence="6">The sequence shown here is derived from an EMBL/GenBank/DDBJ whole genome shotgun (WGS) entry which is preliminary data.</text>
</comment>
<dbReference type="EMBL" id="MLAK01000893">
    <property type="protein sequence ID" value="OHT01792.1"/>
    <property type="molecule type" value="Genomic_DNA"/>
</dbReference>
<proteinExistence type="predicted"/>
<evidence type="ECO:0000313" key="7">
    <source>
        <dbReference type="Proteomes" id="UP000179807"/>
    </source>
</evidence>
<reference evidence="6" key="1">
    <citation type="submission" date="2016-10" db="EMBL/GenBank/DDBJ databases">
        <authorList>
            <person name="Benchimol M."/>
            <person name="Almeida L.G."/>
            <person name="Vasconcelos A.T."/>
            <person name="Perreira-Neves A."/>
            <person name="Rosa I.A."/>
            <person name="Tasca T."/>
            <person name="Bogo M.R."/>
            <person name="de Souza W."/>
        </authorList>
    </citation>
    <scope>NUCLEOTIDE SEQUENCE [LARGE SCALE GENOMIC DNA]</scope>
    <source>
        <strain evidence="6">K</strain>
    </source>
</reference>
<evidence type="ECO:0000259" key="5">
    <source>
        <dbReference type="PROSITE" id="PS50102"/>
    </source>
</evidence>
<evidence type="ECO:0000256" key="1">
    <source>
        <dbReference type="ARBA" id="ARBA00004123"/>
    </source>
</evidence>
<keyword evidence="2" id="KW-0539">Nucleus</keyword>
<feature type="compositionally biased region" description="Basic residues" evidence="4">
    <location>
        <begin position="183"/>
        <end position="213"/>
    </location>
</feature>
<dbReference type="SUPFAM" id="SSF54928">
    <property type="entry name" value="RNA-binding domain, RBD"/>
    <property type="match status" value="2"/>
</dbReference>